<feature type="domain" description="4'-phosphopantetheinyl transferase N-terminal" evidence="4">
    <location>
        <begin position="25"/>
        <end position="102"/>
    </location>
</feature>
<proteinExistence type="inferred from homology"/>
<dbReference type="Proteomes" id="UP001168380">
    <property type="component" value="Unassembled WGS sequence"/>
</dbReference>
<comment type="similarity">
    <text evidence="1">Belongs to the P-Pant transferase superfamily. Gsp/Sfp/HetI/AcpT family.</text>
</comment>
<evidence type="ECO:0000256" key="2">
    <source>
        <dbReference type="ARBA" id="ARBA00022679"/>
    </source>
</evidence>
<dbReference type="SUPFAM" id="SSF56214">
    <property type="entry name" value="4'-phosphopantetheinyl transferase"/>
    <property type="match status" value="2"/>
</dbReference>
<keyword evidence="6" id="KW-1185">Reference proteome</keyword>
<dbReference type="RefSeq" id="WP_302714222.1">
    <property type="nucleotide sequence ID" value="NZ_JAULRT010000062.1"/>
</dbReference>
<sequence length="232" mass="26097">MPTRIHLLASHAVPPSVLTGPAVRQWLSEEEIQAALRGRNDQVRHRKLANKILVRALLGQHLNRPPAAITISRSDSGKPYLPEHPDLHFNLSHSGDWVAIAISEEGPVGVDIEHPRRRRSWRAIARQYFHPAEVSLLQTLETPEAEREFYRLWTLKEAFFKGRGTGIAEGLGRIDFSSGLRPNAQPGFDLERWRFCHWSLTDEPGGPLFLSCSLPKGLQRAALVRDLPPILG</sequence>
<dbReference type="PANTHER" id="PTHR12215">
    <property type="entry name" value="PHOSPHOPANTETHEINE TRANSFERASE"/>
    <property type="match status" value="1"/>
</dbReference>
<dbReference type="Pfam" id="PF22624">
    <property type="entry name" value="AASDHPPT_N"/>
    <property type="match status" value="1"/>
</dbReference>
<dbReference type="EMBL" id="JAULRT010000062">
    <property type="protein sequence ID" value="MDO3383441.1"/>
    <property type="molecule type" value="Genomic_DNA"/>
</dbReference>
<gene>
    <name evidence="5" type="ORF">QWI16_14770</name>
</gene>
<dbReference type="Gene3D" id="3.90.470.20">
    <property type="entry name" value="4'-phosphopantetheinyl transferase domain"/>
    <property type="match status" value="1"/>
</dbReference>
<dbReference type="InterPro" id="IPR008278">
    <property type="entry name" value="4-PPantetheinyl_Trfase_dom"/>
</dbReference>
<accession>A0ABT8TLD5</accession>
<comment type="caution">
    <text evidence="5">The sequence shown here is derived from an EMBL/GenBank/DDBJ whole genome shotgun (WGS) entry which is preliminary data.</text>
</comment>
<evidence type="ECO:0000259" key="4">
    <source>
        <dbReference type="Pfam" id="PF22624"/>
    </source>
</evidence>
<reference evidence="5" key="1">
    <citation type="submission" date="2023-07" db="EMBL/GenBank/DDBJ databases">
        <title>Gilvimarinus algae sp. nov., isolated from the surface of Kelp.</title>
        <authorList>
            <person name="Sun Y.Y."/>
            <person name="Gong Y."/>
            <person name="Du Z.J."/>
        </authorList>
    </citation>
    <scope>NUCLEOTIDE SEQUENCE</scope>
    <source>
        <strain evidence="5">SDUM040014</strain>
    </source>
</reference>
<feature type="domain" description="4'-phosphopantetheinyl transferase" evidence="3">
    <location>
        <begin position="107"/>
        <end position="201"/>
    </location>
</feature>
<dbReference type="InterPro" id="IPR055066">
    <property type="entry name" value="AASDHPPT_N"/>
</dbReference>
<evidence type="ECO:0000313" key="5">
    <source>
        <dbReference type="EMBL" id="MDO3383441.1"/>
    </source>
</evidence>
<dbReference type="PANTHER" id="PTHR12215:SF10">
    <property type="entry name" value="L-AMINOADIPATE-SEMIALDEHYDE DEHYDROGENASE-PHOSPHOPANTETHEINYL TRANSFERASE"/>
    <property type="match status" value="1"/>
</dbReference>
<evidence type="ECO:0000259" key="3">
    <source>
        <dbReference type="Pfam" id="PF01648"/>
    </source>
</evidence>
<dbReference type="InterPro" id="IPR050559">
    <property type="entry name" value="P-Pant_transferase_sf"/>
</dbReference>
<name>A0ABT8TLD5_9GAMM</name>
<protein>
    <submittedName>
        <fullName evidence="5">4'-phosphopantetheinyl transferase superfamily protein</fullName>
    </submittedName>
</protein>
<dbReference type="Pfam" id="PF01648">
    <property type="entry name" value="ACPS"/>
    <property type="match status" value="1"/>
</dbReference>
<organism evidence="5 6">
    <name type="scientific">Gilvimarinus algae</name>
    <dbReference type="NCBI Taxonomy" id="3058037"/>
    <lineage>
        <taxon>Bacteria</taxon>
        <taxon>Pseudomonadati</taxon>
        <taxon>Pseudomonadota</taxon>
        <taxon>Gammaproteobacteria</taxon>
        <taxon>Cellvibrionales</taxon>
        <taxon>Cellvibrionaceae</taxon>
        <taxon>Gilvimarinus</taxon>
    </lineage>
</organism>
<keyword evidence="2 5" id="KW-0808">Transferase</keyword>
<evidence type="ECO:0000313" key="6">
    <source>
        <dbReference type="Proteomes" id="UP001168380"/>
    </source>
</evidence>
<dbReference type="InterPro" id="IPR037143">
    <property type="entry name" value="4-PPantetheinyl_Trfase_dom_sf"/>
</dbReference>
<dbReference type="GO" id="GO:0016740">
    <property type="term" value="F:transferase activity"/>
    <property type="evidence" value="ECO:0007669"/>
    <property type="project" value="UniProtKB-KW"/>
</dbReference>
<evidence type="ECO:0000256" key="1">
    <source>
        <dbReference type="ARBA" id="ARBA00010990"/>
    </source>
</evidence>